<feature type="chain" id="PRO_5012571339" description="DUF4156 domain-containing protein" evidence="1">
    <location>
        <begin position="28"/>
        <end position="127"/>
    </location>
</feature>
<protein>
    <recommendedName>
        <fullName evidence="4">DUF4156 domain-containing protein</fullName>
    </recommendedName>
</protein>
<evidence type="ECO:0000313" key="3">
    <source>
        <dbReference type="Proteomes" id="UP000188357"/>
    </source>
</evidence>
<gene>
    <name evidence="2" type="ORF">A1232T_02101</name>
</gene>
<proteinExistence type="predicted"/>
<dbReference type="RefSeq" id="WP_077451758.1">
    <property type="nucleotide sequence ID" value="NZ_FUGE01000214.1"/>
</dbReference>
<keyword evidence="3" id="KW-1185">Reference proteome</keyword>
<reference evidence="2 3" key="1">
    <citation type="submission" date="2017-02" db="EMBL/GenBank/DDBJ databases">
        <authorList>
            <person name="Peterson S.W."/>
        </authorList>
    </citation>
    <scope>NUCLEOTIDE SEQUENCE [LARGE SCALE GENOMIC DNA]</scope>
    <source>
        <strain evidence="2">Psychrobacter_piechaudii</strain>
    </source>
</reference>
<name>A0A1R4GYL0_9GAMM</name>
<dbReference type="OrthoDB" id="6650037at2"/>
<evidence type="ECO:0000313" key="2">
    <source>
        <dbReference type="EMBL" id="SJM72902.1"/>
    </source>
</evidence>
<organism evidence="2 3">
    <name type="scientific">Psychrobacter piechaudii</name>
    <dbReference type="NCBI Taxonomy" id="1945521"/>
    <lineage>
        <taxon>Bacteria</taxon>
        <taxon>Pseudomonadati</taxon>
        <taxon>Pseudomonadota</taxon>
        <taxon>Gammaproteobacteria</taxon>
        <taxon>Moraxellales</taxon>
        <taxon>Moraxellaceae</taxon>
        <taxon>Psychrobacter</taxon>
    </lineage>
</organism>
<sequence>MTTLAWQKMTKFTTLGFLASAAIGLSACQSTPTAPVIQRVDSTFETTGVGKTKVQAQENALASAKKTCGMRQAVIVKDEVKYNGLFDQRTGRMIDQAGAIAGVVLGTGKPNLSRDDDYEYNISFRCQ</sequence>
<dbReference type="AlphaFoldDB" id="A0A1R4GYL0"/>
<dbReference type="EMBL" id="FUGE01000214">
    <property type="protein sequence ID" value="SJM72902.1"/>
    <property type="molecule type" value="Genomic_DNA"/>
</dbReference>
<evidence type="ECO:0000256" key="1">
    <source>
        <dbReference type="SAM" id="SignalP"/>
    </source>
</evidence>
<dbReference type="Proteomes" id="UP000188357">
    <property type="component" value="Unassembled WGS sequence"/>
</dbReference>
<evidence type="ECO:0008006" key="4">
    <source>
        <dbReference type="Google" id="ProtNLM"/>
    </source>
</evidence>
<feature type="signal peptide" evidence="1">
    <location>
        <begin position="1"/>
        <end position="27"/>
    </location>
</feature>
<accession>A0A1R4GYL0</accession>
<keyword evidence="1" id="KW-0732">Signal</keyword>